<accession>A0ACC1L1G5</accession>
<evidence type="ECO:0000313" key="1">
    <source>
        <dbReference type="EMBL" id="KAJ2798707.1"/>
    </source>
</evidence>
<reference evidence="1" key="1">
    <citation type="submission" date="2022-07" db="EMBL/GenBank/DDBJ databases">
        <title>Phylogenomic reconstructions and comparative analyses of Kickxellomycotina fungi.</title>
        <authorList>
            <person name="Reynolds N.K."/>
            <person name="Stajich J.E."/>
            <person name="Barry K."/>
            <person name="Grigoriev I.V."/>
            <person name="Crous P."/>
            <person name="Smith M.E."/>
        </authorList>
    </citation>
    <scope>NUCLEOTIDE SEQUENCE</scope>
    <source>
        <strain evidence="1">BCRC 34780</strain>
    </source>
</reference>
<sequence length="59" mass="6573">LRRILTAALATAVAVSILLTIWPCHQQIARIVVEMADVLAEWVGRLLRLHARSYAHDAV</sequence>
<name>A0ACC1L1G5_9FUNG</name>
<dbReference type="EMBL" id="JANBUN010001304">
    <property type="protein sequence ID" value="KAJ2798707.1"/>
    <property type="molecule type" value="Genomic_DNA"/>
</dbReference>
<evidence type="ECO:0000313" key="2">
    <source>
        <dbReference type="Proteomes" id="UP001140087"/>
    </source>
</evidence>
<protein>
    <submittedName>
        <fullName evidence="1">Uncharacterized protein</fullName>
    </submittedName>
</protein>
<comment type="caution">
    <text evidence="1">The sequence shown here is derived from an EMBL/GenBank/DDBJ whole genome shotgun (WGS) entry which is preliminary data.</text>
</comment>
<keyword evidence="2" id="KW-1185">Reference proteome</keyword>
<feature type="non-terminal residue" evidence="1">
    <location>
        <position position="1"/>
    </location>
</feature>
<organism evidence="1 2">
    <name type="scientific">Coemansia helicoidea</name>
    <dbReference type="NCBI Taxonomy" id="1286919"/>
    <lineage>
        <taxon>Eukaryota</taxon>
        <taxon>Fungi</taxon>
        <taxon>Fungi incertae sedis</taxon>
        <taxon>Zoopagomycota</taxon>
        <taxon>Kickxellomycotina</taxon>
        <taxon>Kickxellomycetes</taxon>
        <taxon>Kickxellales</taxon>
        <taxon>Kickxellaceae</taxon>
        <taxon>Coemansia</taxon>
    </lineage>
</organism>
<proteinExistence type="predicted"/>
<gene>
    <name evidence="1" type="ORF">H4R21_003822</name>
</gene>
<dbReference type="Proteomes" id="UP001140087">
    <property type="component" value="Unassembled WGS sequence"/>
</dbReference>